<dbReference type="EMBL" id="JAQFWP010000018">
    <property type="protein sequence ID" value="MDA2805188.1"/>
    <property type="molecule type" value="Genomic_DNA"/>
</dbReference>
<evidence type="ECO:0000313" key="3">
    <source>
        <dbReference type="Proteomes" id="UP001165685"/>
    </source>
</evidence>
<reference evidence="2" key="1">
    <citation type="submission" date="2023-01" db="EMBL/GenBank/DDBJ databases">
        <title>Draft genome sequence of Nocardiopsis sp. LSu2-4 isolated from halophytes.</title>
        <authorList>
            <person name="Duangmal K."/>
            <person name="Chantavorakit T."/>
        </authorList>
    </citation>
    <scope>NUCLEOTIDE SEQUENCE</scope>
    <source>
        <strain evidence="2">LSu2-4</strain>
    </source>
</reference>
<keyword evidence="3" id="KW-1185">Reference proteome</keyword>
<dbReference type="RefSeq" id="WP_270677926.1">
    <property type="nucleotide sequence ID" value="NZ_JAQFWP010000018.1"/>
</dbReference>
<dbReference type="SUPFAM" id="SSF56973">
    <property type="entry name" value="Aerolisin/ETX pore-forming domain"/>
    <property type="match status" value="1"/>
</dbReference>
<dbReference type="Proteomes" id="UP001165685">
    <property type="component" value="Unassembled WGS sequence"/>
</dbReference>
<feature type="chain" id="PRO_5045682318" description="DUF3558 domain-containing protein" evidence="1">
    <location>
        <begin position="18"/>
        <end position="193"/>
    </location>
</feature>
<evidence type="ECO:0000256" key="1">
    <source>
        <dbReference type="SAM" id="SignalP"/>
    </source>
</evidence>
<accession>A0ABT4TKE9</accession>
<proteinExistence type="predicted"/>
<evidence type="ECO:0000313" key="2">
    <source>
        <dbReference type="EMBL" id="MDA2805188.1"/>
    </source>
</evidence>
<feature type="signal peptide" evidence="1">
    <location>
        <begin position="1"/>
        <end position="17"/>
    </location>
</feature>
<name>A0ABT4TKE9_9ACTN</name>
<comment type="caution">
    <text evidence="2">The sequence shown here is derived from an EMBL/GenBank/DDBJ whole genome shotgun (WGS) entry which is preliminary data.</text>
</comment>
<protein>
    <recommendedName>
        <fullName evidence="4">DUF3558 domain-containing protein</fullName>
    </recommendedName>
</protein>
<gene>
    <name evidence="2" type="ORF">O4U47_11770</name>
</gene>
<keyword evidence="1" id="KW-0732">Signal</keyword>
<organism evidence="2 3">
    <name type="scientific">Nocardiopsis suaedae</name>
    <dbReference type="NCBI Taxonomy" id="3018444"/>
    <lineage>
        <taxon>Bacteria</taxon>
        <taxon>Bacillati</taxon>
        <taxon>Actinomycetota</taxon>
        <taxon>Actinomycetes</taxon>
        <taxon>Streptosporangiales</taxon>
        <taxon>Nocardiopsidaceae</taxon>
        <taxon>Nocardiopsis</taxon>
    </lineage>
</organism>
<sequence length="193" mass="21438">MIAAALMAGFTPAPALADHEDTPTARQLLELCDNGTDVCVFHPEGRPEYVAGTTRQVGKEVYNCTGREQRFTVGWSDTTSESNSVGLSLSAEYGFAEVFKATFEATYERTWTNSHTESQTTTVFTGPGEVGWVERQPRMERVGGTYELHFPDRYYGHYYWYVPFEATGPAPGGDEAIVQKTRPMTQAERNACP</sequence>
<evidence type="ECO:0008006" key="4">
    <source>
        <dbReference type="Google" id="ProtNLM"/>
    </source>
</evidence>